<feature type="compositionally biased region" description="Basic residues" evidence="1">
    <location>
        <begin position="560"/>
        <end position="574"/>
    </location>
</feature>
<accession>A0A699GDU3</accession>
<feature type="compositionally biased region" description="Basic and acidic residues" evidence="1">
    <location>
        <begin position="384"/>
        <end position="410"/>
    </location>
</feature>
<evidence type="ECO:0000256" key="1">
    <source>
        <dbReference type="SAM" id="MobiDB-lite"/>
    </source>
</evidence>
<feature type="compositionally biased region" description="Basic and acidic residues" evidence="1">
    <location>
        <begin position="290"/>
        <end position="299"/>
    </location>
</feature>
<feature type="compositionally biased region" description="Low complexity" evidence="1">
    <location>
        <begin position="1156"/>
        <end position="1166"/>
    </location>
</feature>
<feature type="compositionally biased region" description="Basic residues" evidence="1">
    <location>
        <begin position="137"/>
        <end position="149"/>
    </location>
</feature>
<evidence type="ECO:0000313" key="2">
    <source>
        <dbReference type="EMBL" id="GEU28129.1"/>
    </source>
</evidence>
<feature type="region of interest" description="Disordered" evidence="1">
    <location>
        <begin position="119"/>
        <end position="181"/>
    </location>
</feature>
<name>A0A699GDU3_TANCI</name>
<feature type="region of interest" description="Disordered" evidence="1">
    <location>
        <begin position="215"/>
        <end position="234"/>
    </location>
</feature>
<reference evidence="2" key="1">
    <citation type="journal article" date="2019" name="Sci. Rep.">
        <title>Draft genome of Tanacetum cinerariifolium, the natural source of mosquito coil.</title>
        <authorList>
            <person name="Yamashiro T."/>
            <person name="Shiraishi A."/>
            <person name="Satake H."/>
            <person name="Nakayama K."/>
        </authorList>
    </citation>
    <scope>NUCLEOTIDE SEQUENCE</scope>
</reference>
<feature type="region of interest" description="Disordered" evidence="1">
    <location>
        <begin position="1118"/>
        <end position="1249"/>
    </location>
</feature>
<feature type="compositionally biased region" description="Gly residues" evidence="1">
    <location>
        <begin position="22"/>
        <end position="32"/>
    </location>
</feature>
<sequence length="1384" mass="148455">MLNDASDQIVPVRTARRRCGAAGDGARAGGSGRQFSPRLRTGRRRPVARAGGGRAARTGRARGRHGALPAVSVAAGPGHGRARPGRHPDRSLQVGRTAHPVCFSRFAVLPRPAGVLRAPPGAGSVERRLSQPGRQGRGGRARLALRRPVRPGAAAVRSQRTQHHRADRATAPGRQADRPLSRHRHYRRLPGVCAGPEVRARAPALQHAVQPDGAFGRAGAAGRRQRRAGAAGGRGRAAIGMQAAAAARNVGHGRLALIRFHRAPGARSAARHRHARRGGDAAKHRPQRAGHQERRDGGCHHQPEVMHIAERLLQVAADHAGHHHAQPHQTGAERVVRGAVFTGRQLLHQINHEAHRTEAIEEFFNGHAGADQPQAFRLVDAHQQERDVGDVDRAAQDEQRGRQAAPRHENPAQQRAHQHRDQAPDVALLEKGHERIPQDHARFGRRPGRVLGLGAVRHHAQVPQGGHDDDGGHDEENDAPRIDPLRAELAGRVVEVMGVQPAAQVHHAARSDDGPHVPAQALDAAEQRLRLGVERGHVHAVGRDVLRGAHQRQQAEQEHHHHHVVGQRHGQRHAGKPDAHDHLGAQHEEFLGAVHFHERRKQRLDGVGQDQPLGTHNMGVPGRNMAASRDGCSAPGAGRGGFGGWTVSACDGCGICRPRCSLWGRAAQADSAAAPLASGACRRSHLRPSGGSAQFAVGALLHQVVAVPDGAALERALLGRIVHVDDAEALGVARVPFEVVEQAPQEVTLDVHALQAGVVDGFQVAQHEVDAGVVRHFAVDDAVGVGHAVFRDVDRRQVVVGVQLEQQFGQAVRVDFPAHVGGAQRARGLDRRHVGAAERAEVIVQAHEVELALDDGEVAVLHVRRVVAVDLERQRRVVALEDRVHEPFHRTRVFKLGHGNIGRAVGGGVGRPLVQHDAELGRAAHVAHGAHGQAVRQQQVVRDLDRLLDVRHAGGELGIAVAEVGRAPWLVVRCNRFQAIAEAARHFRCVLGKTVGRFTVEPAAVFFQALRQIPVVQRDVGVDVLAFQFGQQAVVEGKARFVPGAFAQRLHARPGDRKAVGVHAQAGHDGHVFRVAVVMVARDVAVGAVDDFTGRMAEGIPDRRSLAVGGGAALDLERAGGNAPGRPSAGHAVRPDRTPHPQLCHPCRPAVDRAGARAGRAGPAIPDRLRQGAARLRPGVRPPGAHRAGDRFRHGRHHGPHRRRHAGQGFYRRGSAHPGRGQPAQADRRAGTHQPQGHPARRGRGAEPHDSRWLAAWRAHLLPRPVAQGAPQQAPPDPGAVRQAAGAEAGAGRLPALRHRLGRLRRADAGSVKCGRGFAEHGRRLRAATGVPAADQVRKPWHQARSRRVGPGVQQALTVLRAQVPQCRAPSARHCVDQGGVETL</sequence>
<feature type="region of interest" description="Disordered" evidence="1">
    <location>
        <begin position="17"/>
        <end position="91"/>
    </location>
</feature>
<feature type="region of interest" description="Disordered" evidence="1">
    <location>
        <begin position="384"/>
        <end position="422"/>
    </location>
</feature>
<organism evidence="2">
    <name type="scientific">Tanacetum cinerariifolium</name>
    <name type="common">Dalmatian daisy</name>
    <name type="synonym">Chrysanthemum cinerariifolium</name>
    <dbReference type="NCBI Taxonomy" id="118510"/>
    <lineage>
        <taxon>Eukaryota</taxon>
        <taxon>Viridiplantae</taxon>
        <taxon>Streptophyta</taxon>
        <taxon>Embryophyta</taxon>
        <taxon>Tracheophyta</taxon>
        <taxon>Spermatophyta</taxon>
        <taxon>Magnoliopsida</taxon>
        <taxon>eudicotyledons</taxon>
        <taxon>Gunneridae</taxon>
        <taxon>Pentapetalae</taxon>
        <taxon>asterids</taxon>
        <taxon>campanulids</taxon>
        <taxon>Asterales</taxon>
        <taxon>Asteraceae</taxon>
        <taxon>Asteroideae</taxon>
        <taxon>Anthemideae</taxon>
        <taxon>Anthemidinae</taxon>
        <taxon>Tanacetum</taxon>
    </lineage>
</organism>
<proteinExistence type="predicted"/>
<protein>
    <submittedName>
        <fullName evidence="2">Uncharacterized protein</fullName>
    </submittedName>
</protein>
<feature type="region of interest" description="Disordered" evidence="1">
    <location>
        <begin position="461"/>
        <end position="480"/>
    </location>
</feature>
<feature type="compositionally biased region" description="Low complexity" evidence="1">
    <location>
        <begin position="1279"/>
        <end position="1292"/>
    </location>
</feature>
<feature type="compositionally biased region" description="Basic residues" evidence="1">
    <location>
        <begin position="1193"/>
        <end position="1206"/>
    </location>
</feature>
<dbReference type="EMBL" id="BKCJ010000001">
    <property type="protein sequence ID" value="GEU28129.1"/>
    <property type="molecule type" value="Genomic_DNA"/>
</dbReference>
<feature type="region of interest" description="Disordered" evidence="1">
    <location>
        <begin position="263"/>
        <end position="299"/>
    </location>
</feature>
<feature type="region of interest" description="Disordered" evidence="1">
    <location>
        <begin position="551"/>
        <end position="580"/>
    </location>
</feature>
<gene>
    <name evidence="2" type="ORF">Tci_000107</name>
</gene>
<comment type="caution">
    <text evidence="2">The sequence shown here is derived from an EMBL/GenBank/DDBJ whole genome shotgun (WGS) entry which is preliminary data.</text>
</comment>
<feature type="region of interest" description="Disordered" evidence="1">
    <location>
        <begin position="1267"/>
        <end position="1292"/>
    </location>
</feature>
<feature type="compositionally biased region" description="Basic residues" evidence="1">
    <location>
        <begin position="263"/>
        <end position="276"/>
    </location>
</feature>